<organism evidence="3 4">
    <name type="scientific">Nocardioides iriomotensis</name>
    <dbReference type="NCBI Taxonomy" id="715784"/>
    <lineage>
        <taxon>Bacteria</taxon>
        <taxon>Bacillati</taxon>
        <taxon>Actinomycetota</taxon>
        <taxon>Actinomycetes</taxon>
        <taxon>Propionibacteriales</taxon>
        <taxon>Nocardioidaceae</taxon>
        <taxon>Nocardioides</taxon>
    </lineage>
</organism>
<dbReference type="InterPro" id="IPR045931">
    <property type="entry name" value="DUF6350"/>
</dbReference>
<protein>
    <submittedName>
        <fullName evidence="3">Uncharacterized protein</fullName>
    </submittedName>
</protein>
<reference evidence="3 4" key="1">
    <citation type="submission" date="2019-01" db="EMBL/GenBank/DDBJ databases">
        <title>Nocardioides guangzhouensis sp. nov., an actinobacterium isolated from soil.</title>
        <authorList>
            <person name="Fu Y."/>
            <person name="Cai Y."/>
            <person name="Lin Z."/>
            <person name="Chen P."/>
        </authorList>
    </citation>
    <scope>NUCLEOTIDE SEQUENCE [LARGE SCALE GENOMIC DNA]</scope>
    <source>
        <strain evidence="3 4">NBRC 105384</strain>
    </source>
</reference>
<feature type="region of interest" description="Disordered" evidence="1">
    <location>
        <begin position="1"/>
        <end position="20"/>
    </location>
</feature>
<proteinExistence type="predicted"/>
<comment type="caution">
    <text evidence="3">The sequence shown here is derived from an EMBL/GenBank/DDBJ whole genome shotgun (WGS) entry which is preliminary data.</text>
</comment>
<evidence type="ECO:0000313" key="4">
    <source>
        <dbReference type="Proteomes" id="UP000291189"/>
    </source>
</evidence>
<keyword evidence="2" id="KW-1133">Transmembrane helix</keyword>
<name>A0A4Q5J2S1_9ACTN</name>
<dbReference type="EMBL" id="SDPU01000020">
    <property type="protein sequence ID" value="RYU12724.1"/>
    <property type="molecule type" value="Genomic_DNA"/>
</dbReference>
<dbReference type="OrthoDB" id="3742900at2"/>
<keyword evidence="4" id="KW-1185">Reference proteome</keyword>
<dbReference type="Proteomes" id="UP000291189">
    <property type="component" value="Unassembled WGS sequence"/>
</dbReference>
<dbReference type="Pfam" id="PF19877">
    <property type="entry name" value="DUF6350"/>
    <property type="match status" value="1"/>
</dbReference>
<feature type="transmembrane region" description="Helical" evidence="2">
    <location>
        <begin position="298"/>
        <end position="321"/>
    </location>
</feature>
<feature type="transmembrane region" description="Helical" evidence="2">
    <location>
        <begin position="374"/>
        <end position="396"/>
    </location>
</feature>
<feature type="transmembrane region" description="Helical" evidence="2">
    <location>
        <begin position="195"/>
        <end position="219"/>
    </location>
</feature>
<feature type="transmembrane region" description="Helical" evidence="2">
    <location>
        <begin position="239"/>
        <end position="260"/>
    </location>
</feature>
<keyword evidence="2" id="KW-0812">Transmembrane</keyword>
<feature type="transmembrane region" description="Helical" evidence="2">
    <location>
        <begin position="26"/>
        <end position="55"/>
    </location>
</feature>
<sequence length="421" mass="41546">MTDLLARPTRSLPPSSGPSGPVARPLWLSAAFAGVVASGAMLLACMAVGLVGWFASDAGAHGDTRDAIRVGAVAWLLGHGSGLTLGATTVGVVPLGLTAVCGYVVLRLGRWARLTSADEDAPAVALAAIVLAGVYALVALVTALLASVPAAEPGLMPSFTGAFLLALVGGGLGLLRRGDTSWWATRVPETARAVVRGALGVALAVLAAGSVLVTVALALDIGTAASVLSRLHTDGTGAALFTLVTGAVAPNAALLGAAYLLGPGFAVGTGTVVAPSGALLGPVPAFPLLAALPAPGPASAWTSALIGVPVLLAVVVGFLTVRRHPTSRFEQGAIRGLGAGVVGALLLSVAVALAGGPVGPGRMADVGTPFLDVLAAAVVSLGLGALAGAVAATWWLRRHGLVEDAVTEPERDPDTEDTVRL</sequence>
<feature type="transmembrane region" description="Helical" evidence="2">
    <location>
        <begin position="333"/>
        <end position="354"/>
    </location>
</feature>
<feature type="transmembrane region" description="Helical" evidence="2">
    <location>
        <begin position="272"/>
        <end position="292"/>
    </location>
</feature>
<dbReference type="AlphaFoldDB" id="A0A4Q5J2S1"/>
<evidence type="ECO:0000256" key="2">
    <source>
        <dbReference type="SAM" id="Phobius"/>
    </source>
</evidence>
<feature type="transmembrane region" description="Helical" evidence="2">
    <location>
        <begin position="154"/>
        <end position="175"/>
    </location>
</feature>
<feature type="transmembrane region" description="Helical" evidence="2">
    <location>
        <begin position="91"/>
        <end position="109"/>
    </location>
</feature>
<keyword evidence="2" id="KW-0472">Membrane</keyword>
<gene>
    <name evidence="3" type="ORF">ETU37_07040</name>
</gene>
<dbReference type="RefSeq" id="WP_129986543.1">
    <property type="nucleotide sequence ID" value="NZ_SDPU01000020.1"/>
</dbReference>
<evidence type="ECO:0000313" key="3">
    <source>
        <dbReference type="EMBL" id="RYU12724.1"/>
    </source>
</evidence>
<evidence type="ECO:0000256" key="1">
    <source>
        <dbReference type="SAM" id="MobiDB-lite"/>
    </source>
</evidence>
<feature type="transmembrane region" description="Helical" evidence="2">
    <location>
        <begin position="121"/>
        <end position="148"/>
    </location>
</feature>
<accession>A0A4Q5J2S1</accession>